<evidence type="ECO:0000313" key="2">
    <source>
        <dbReference type="EMBL" id="CAB5066387.1"/>
    </source>
</evidence>
<organism evidence="2">
    <name type="scientific">freshwater metagenome</name>
    <dbReference type="NCBI Taxonomy" id="449393"/>
    <lineage>
        <taxon>unclassified sequences</taxon>
        <taxon>metagenomes</taxon>
        <taxon>ecological metagenomes</taxon>
    </lineage>
</organism>
<proteinExistence type="predicted"/>
<sequence length="48" mass="4818">MVMAPVALPTVHTEVVSDAYTTGSEPALVAGVATEAVAPFARSSDDDA</sequence>
<dbReference type="EMBL" id="CAFBQU010000032">
    <property type="protein sequence ID" value="CAB5066387.1"/>
    <property type="molecule type" value="Genomic_DNA"/>
</dbReference>
<name>A0A6J7UR01_9ZZZZ</name>
<accession>A0A6J7UR01</accession>
<reference evidence="2" key="1">
    <citation type="submission" date="2020-05" db="EMBL/GenBank/DDBJ databases">
        <authorList>
            <person name="Chiriac C."/>
            <person name="Salcher M."/>
            <person name="Ghai R."/>
            <person name="Kavagutti S V."/>
        </authorList>
    </citation>
    <scope>NUCLEOTIDE SEQUENCE</scope>
</reference>
<dbReference type="EMBL" id="CAFBPN010000013">
    <property type="protein sequence ID" value="CAB5013767.1"/>
    <property type="molecule type" value="Genomic_DNA"/>
</dbReference>
<gene>
    <name evidence="1" type="ORF">UFOPK4098_00448</name>
    <name evidence="2" type="ORF">UFOPK4347_01173</name>
</gene>
<dbReference type="AlphaFoldDB" id="A0A6J7UR01"/>
<evidence type="ECO:0000313" key="1">
    <source>
        <dbReference type="EMBL" id="CAB5013767.1"/>
    </source>
</evidence>
<protein>
    <submittedName>
        <fullName evidence="2">Unannotated protein</fullName>
    </submittedName>
</protein>